<dbReference type="InterPro" id="IPR000294">
    <property type="entry name" value="GLA_domain"/>
</dbReference>
<dbReference type="PRINTS" id="PR00722">
    <property type="entry name" value="CHYMOTRYPSIN"/>
</dbReference>
<dbReference type="PROSITE" id="PS00010">
    <property type="entry name" value="ASX_HYDROXYL"/>
    <property type="match status" value="1"/>
</dbReference>
<dbReference type="SMART" id="SM00069">
    <property type="entry name" value="GLA"/>
    <property type="match status" value="1"/>
</dbReference>
<evidence type="ECO:0000256" key="22">
    <source>
        <dbReference type="SAM" id="MobiDB-lite"/>
    </source>
</evidence>
<dbReference type="InterPro" id="IPR033116">
    <property type="entry name" value="TRYPSIN_SER"/>
</dbReference>
<evidence type="ECO:0000256" key="6">
    <source>
        <dbReference type="ARBA" id="ARBA00022536"/>
    </source>
</evidence>
<keyword evidence="6 20" id="KW-0245">EGF-like domain</keyword>
<feature type="domain" description="Gla" evidence="26">
    <location>
        <begin position="40"/>
        <end position="86"/>
    </location>
</feature>
<evidence type="ECO:0000313" key="27">
    <source>
        <dbReference type="Proteomes" id="UP001652624"/>
    </source>
</evidence>
<dbReference type="InterPro" id="IPR000742">
    <property type="entry name" value="EGF"/>
</dbReference>
<evidence type="ECO:0000256" key="20">
    <source>
        <dbReference type="PROSITE-ProRule" id="PRU00076"/>
    </source>
</evidence>
<evidence type="ECO:0000256" key="8">
    <source>
        <dbReference type="ARBA" id="ARBA00022696"/>
    </source>
</evidence>
<evidence type="ECO:0000256" key="14">
    <source>
        <dbReference type="ARBA" id="ARBA00023084"/>
    </source>
</evidence>
<dbReference type="InterPro" id="IPR000152">
    <property type="entry name" value="EGF-type_Asp/Asn_hydroxyl_site"/>
</dbReference>
<dbReference type="CDD" id="cd00190">
    <property type="entry name" value="Tryp_SPc"/>
    <property type="match status" value="1"/>
</dbReference>
<keyword evidence="8" id="KW-0356">Hemostasis</keyword>
<dbReference type="SUPFAM" id="SSF57196">
    <property type="entry name" value="EGF/Laminin"/>
    <property type="match status" value="1"/>
</dbReference>
<keyword evidence="14" id="KW-0094">Blood coagulation</keyword>
<feature type="compositionally biased region" description="Pro residues" evidence="22">
    <location>
        <begin position="191"/>
        <end position="203"/>
    </location>
</feature>
<dbReference type="PROSITE" id="PS50240">
    <property type="entry name" value="TRYPSIN_DOM"/>
    <property type="match status" value="1"/>
</dbReference>
<name>A0ABM3WT50_ERIEU</name>
<dbReference type="RefSeq" id="XP_060039749.1">
    <property type="nucleotide sequence ID" value="XM_060183766.1"/>
</dbReference>
<keyword evidence="7 21" id="KW-0645">Protease</keyword>
<evidence type="ECO:0000256" key="13">
    <source>
        <dbReference type="ARBA" id="ARBA00022837"/>
    </source>
</evidence>
<evidence type="ECO:0000256" key="23">
    <source>
        <dbReference type="SAM" id="SignalP"/>
    </source>
</evidence>
<evidence type="ECO:0000259" key="24">
    <source>
        <dbReference type="PROSITE" id="PS50026"/>
    </source>
</evidence>
<dbReference type="PROSITE" id="PS00011">
    <property type="entry name" value="GLA_1"/>
    <property type="match status" value="1"/>
</dbReference>
<dbReference type="InterPro" id="IPR017857">
    <property type="entry name" value="Coagulation_fac-like_Gla_dom"/>
</dbReference>
<keyword evidence="16 20" id="KW-1015">Disulfide bond</keyword>
<dbReference type="PRINTS" id="PR00001">
    <property type="entry name" value="GLABLOOD"/>
</dbReference>
<feature type="region of interest" description="Disordered" evidence="22">
    <location>
        <begin position="172"/>
        <end position="206"/>
    </location>
</feature>
<feature type="signal peptide" evidence="23">
    <location>
        <begin position="1"/>
        <end position="23"/>
    </location>
</feature>
<dbReference type="InterPro" id="IPR001314">
    <property type="entry name" value="Peptidase_S1A"/>
</dbReference>
<feature type="domain" description="Peptidase S1" evidence="25">
    <location>
        <begin position="226"/>
        <end position="458"/>
    </location>
</feature>
<accession>A0ABM3WT50</accession>
<proteinExistence type="predicted"/>
<evidence type="ECO:0000256" key="16">
    <source>
        <dbReference type="ARBA" id="ARBA00023157"/>
    </source>
</evidence>
<keyword evidence="4" id="KW-0301">Gamma-carboxyglutamic acid</keyword>
<feature type="disulfide bond" evidence="20">
    <location>
        <begin position="112"/>
        <end position="121"/>
    </location>
</feature>
<keyword evidence="27" id="KW-1185">Reference proteome</keyword>
<evidence type="ECO:0000313" key="28">
    <source>
        <dbReference type="RefSeq" id="XP_060039749.1"/>
    </source>
</evidence>
<evidence type="ECO:0000259" key="26">
    <source>
        <dbReference type="PROSITE" id="PS50998"/>
    </source>
</evidence>
<organism evidence="27 28">
    <name type="scientific">Erinaceus europaeus</name>
    <name type="common">Western European hedgehog</name>
    <dbReference type="NCBI Taxonomy" id="9365"/>
    <lineage>
        <taxon>Eukaryota</taxon>
        <taxon>Metazoa</taxon>
        <taxon>Chordata</taxon>
        <taxon>Craniata</taxon>
        <taxon>Vertebrata</taxon>
        <taxon>Euteleostomi</taxon>
        <taxon>Mammalia</taxon>
        <taxon>Eutheria</taxon>
        <taxon>Laurasiatheria</taxon>
        <taxon>Eulipotyphla</taxon>
        <taxon>Erinaceidae</taxon>
        <taxon>Erinaceinae</taxon>
        <taxon>Erinaceus</taxon>
    </lineage>
</organism>
<dbReference type="InterPro" id="IPR050442">
    <property type="entry name" value="Peptidase_S1_coag_factors"/>
</dbReference>
<protein>
    <recommendedName>
        <fullName evidence="18">Coagulation factor X</fullName>
        <ecNumber evidence="3">3.4.21.6</ecNumber>
    </recommendedName>
    <alternativeName>
        <fullName evidence="19">Stuart factor</fullName>
    </alternativeName>
</protein>
<dbReference type="InterPro" id="IPR035972">
    <property type="entry name" value="GLA-like_dom_SF"/>
</dbReference>
<dbReference type="SMART" id="SM00181">
    <property type="entry name" value="EGF"/>
    <property type="match status" value="2"/>
</dbReference>
<evidence type="ECO:0000256" key="1">
    <source>
        <dbReference type="ARBA" id="ARBA00001239"/>
    </source>
</evidence>
<dbReference type="PROSITE" id="PS50998">
    <property type="entry name" value="GLA_2"/>
    <property type="match status" value="1"/>
</dbReference>
<sequence>MAAALPLVLLGAALAGLLLPGGAVFLDRDRAHVLLPRARRANSFLEEMKQGNLERECWEESCSYEEAYEVFEDKAKTDEFWNKYKDGDQCESSPCLNQGQCHDGLGVYSCTCPEGFEGRNCELSTHTSCSLDNGDCDQFCREERGAVLCSCARGYELANDGKACVSTEPFPCGRTTSSRSKRAALTDATPMEPPDPEALPPTQSPSQLVDLNDTASAVDDRSLTRIVGGRECGKGECPWQALLVNEEGDGFCGGTILSERFVLTAAHCIHQASRFTVRVGDRNTEEEEGTESAHEVDAVIKHNKFVRETYDFDIAMLRLRTPIVFREDVAPACLPERDWAEAALLTQKTGLVSGFGRTHEKGRPSPRLKLLEVPYVERSTCKLASSFTITPHMFCAGYDAQPEDACQGDSGGPHVTRFRDTYFVTGIVSWGEGCARRGKYGVYTKVSNFLRWIDRSMRLPEGPRSPAPTTSATPPK</sequence>
<comment type="caution">
    <text evidence="20">Lacks conserved residue(s) required for the propagation of feature annotation.</text>
</comment>
<keyword evidence="15" id="KW-0865">Zymogen</keyword>
<dbReference type="PROSITE" id="PS00135">
    <property type="entry name" value="TRYPSIN_SER"/>
    <property type="match status" value="1"/>
</dbReference>
<dbReference type="SMART" id="SM00179">
    <property type="entry name" value="EGF_CA"/>
    <property type="match status" value="1"/>
</dbReference>
<dbReference type="PROSITE" id="PS00022">
    <property type="entry name" value="EGF_1"/>
    <property type="match status" value="1"/>
</dbReference>
<dbReference type="Gene3D" id="4.10.740.10">
    <property type="entry name" value="Coagulation Factor IX"/>
    <property type="match status" value="1"/>
</dbReference>
<evidence type="ECO:0000256" key="5">
    <source>
        <dbReference type="ARBA" id="ARBA00022525"/>
    </source>
</evidence>
<comment type="subcellular location">
    <subcellularLocation>
        <location evidence="2">Secreted</location>
    </subcellularLocation>
</comment>
<evidence type="ECO:0000256" key="17">
    <source>
        <dbReference type="ARBA" id="ARBA00023180"/>
    </source>
</evidence>
<dbReference type="InterPro" id="IPR001254">
    <property type="entry name" value="Trypsin_dom"/>
</dbReference>
<evidence type="ECO:0000256" key="11">
    <source>
        <dbReference type="ARBA" id="ARBA00022801"/>
    </source>
</evidence>
<dbReference type="PANTHER" id="PTHR24278:SF28">
    <property type="entry name" value="COAGULATION FACTOR X"/>
    <property type="match status" value="1"/>
</dbReference>
<dbReference type="InterPro" id="IPR012224">
    <property type="entry name" value="Pept_S1A_FX"/>
</dbReference>
<evidence type="ECO:0000256" key="12">
    <source>
        <dbReference type="ARBA" id="ARBA00022825"/>
    </source>
</evidence>
<dbReference type="PIRSF" id="PIRSF001143">
    <property type="entry name" value="Factor_X"/>
    <property type="match status" value="1"/>
</dbReference>
<dbReference type="Pfam" id="PF00594">
    <property type="entry name" value="Gla"/>
    <property type="match status" value="1"/>
</dbReference>
<keyword evidence="17" id="KW-0325">Glycoprotein</keyword>
<dbReference type="Pfam" id="PF14670">
    <property type="entry name" value="FXa_inhibition"/>
    <property type="match status" value="1"/>
</dbReference>
<dbReference type="Proteomes" id="UP001652624">
    <property type="component" value="Chromosome 5"/>
</dbReference>
<dbReference type="SMART" id="SM00020">
    <property type="entry name" value="Tryp_SPc"/>
    <property type="match status" value="1"/>
</dbReference>
<evidence type="ECO:0000256" key="3">
    <source>
        <dbReference type="ARBA" id="ARBA00012181"/>
    </source>
</evidence>
<evidence type="ECO:0000256" key="18">
    <source>
        <dbReference type="ARBA" id="ARBA00040873"/>
    </source>
</evidence>
<keyword evidence="10" id="KW-0677">Repeat</keyword>
<evidence type="ECO:0000256" key="2">
    <source>
        <dbReference type="ARBA" id="ARBA00004613"/>
    </source>
</evidence>
<comment type="catalytic activity">
    <reaction evidence="1">
        <text>Selective cleavage of Arg-|-Thr and then Arg-|-Ile bonds in prothrombin to form thrombin.</text>
        <dbReference type="EC" id="3.4.21.6"/>
    </reaction>
</comment>
<evidence type="ECO:0000259" key="25">
    <source>
        <dbReference type="PROSITE" id="PS50240"/>
    </source>
</evidence>
<reference evidence="28" key="1">
    <citation type="submission" date="2025-08" db="UniProtKB">
        <authorList>
            <consortium name="RefSeq"/>
        </authorList>
    </citation>
    <scope>IDENTIFICATION</scope>
</reference>
<dbReference type="InterPro" id="IPR009003">
    <property type="entry name" value="Peptidase_S1_PA"/>
</dbReference>
<dbReference type="PROSITE" id="PS01187">
    <property type="entry name" value="EGF_CA"/>
    <property type="match status" value="1"/>
</dbReference>
<evidence type="ECO:0000256" key="15">
    <source>
        <dbReference type="ARBA" id="ARBA00023145"/>
    </source>
</evidence>
<keyword evidence="5" id="KW-0964">Secreted</keyword>
<dbReference type="PROSITE" id="PS01186">
    <property type="entry name" value="EGF_2"/>
    <property type="match status" value="1"/>
</dbReference>
<dbReference type="Gene3D" id="2.40.10.10">
    <property type="entry name" value="Trypsin-like serine proteases"/>
    <property type="match status" value="2"/>
</dbReference>
<dbReference type="InterPro" id="IPR043504">
    <property type="entry name" value="Peptidase_S1_PA_chymotrypsin"/>
</dbReference>
<feature type="domain" description="EGF-like" evidence="24">
    <location>
        <begin position="86"/>
        <end position="122"/>
    </location>
</feature>
<evidence type="ECO:0000256" key="10">
    <source>
        <dbReference type="ARBA" id="ARBA00022737"/>
    </source>
</evidence>
<dbReference type="PANTHER" id="PTHR24278">
    <property type="entry name" value="COAGULATION FACTOR"/>
    <property type="match status" value="1"/>
</dbReference>
<dbReference type="Gene3D" id="2.10.25.10">
    <property type="entry name" value="Laminin"/>
    <property type="match status" value="2"/>
</dbReference>
<dbReference type="InterPro" id="IPR018097">
    <property type="entry name" value="EGF_Ca-bd_CS"/>
</dbReference>
<dbReference type="PROSITE" id="PS50026">
    <property type="entry name" value="EGF_3"/>
    <property type="match status" value="1"/>
</dbReference>
<keyword evidence="13" id="KW-0106">Calcium</keyword>
<keyword evidence="9 23" id="KW-0732">Signal</keyword>
<dbReference type="SUPFAM" id="SSF57630">
    <property type="entry name" value="GLA-domain"/>
    <property type="match status" value="1"/>
</dbReference>
<evidence type="ECO:0000256" key="7">
    <source>
        <dbReference type="ARBA" id="ARBA00022670"/>
    </source>
</evidence>
<feature type="chain" id="PRO_5046452430" description="Coagulation factor X" evidence="23">
    <location>
        <begin position="24"/>
        <end position="476"/>
    </location>
</feature>
<evidence type="ECO:0000256" key="4">
    <source>
        <dbReference type="ARBA" id="ARBA00022479"/>
    </source>
</evidence>
<dbReference type="EC" id="3.4.21.6" evidence="3"/>
<evidence type="ECO:0000256" key="9">
    <source>
        <dbReference type="ARBA" id="ARBA00022729"/>
    </source>
</evidence>
<dbReference type="InterPro" id="IPR018114">
    <property type="entry name" value="TRYPSIN_HIS"/>
</dbReference>
<dbReference type="Pfam" id="PF00008">
    <property type="entry name" value="EGF"/>
    <property type="match status" value="1"/>
</dbReference>
<evidence type="ECO:0000256" key="21">
    <source>
        <dbReference type="RuleBase" id="RU363034"/>
    </source>
</evidence>
<dbReference type="InterPro" id="IPR001881">
    <property type="entry name" value="EGF-like_Ca-bd_dom"/>
</dbReference>
<keyword evidence="11 21" id="KW-0378">Hydrolase</keyword>
<dbReference type="GeneID" id="103126545"/>
<gene>
    <name evidence="28" type="primary">F10</name>
</gene>
<dbReference type="PROSITE" id="PS00134">
    <property type="entry name" value="TRYPSIN_HIS"/>
    <property type="match status" value="1"/>
</dbReference>
<dbReference type="CDD" id="cd00054">
    <property type="entry name" value="EGF_CA"/>
    <property type="match status" value="1"/>
</dbReference>
<evidence type="ECO:0000256" key="19">
    <source>
        <dbReference type="ARBA" id="ARBA00041550"/>
    </source>
</evidence>
<keyword evidence="12 21" id="KW-0720">Serine protease</keyword>
<dbReference type="SUPFAM" id="SSF50494">
    <property type="entry name" value="Trypsin-like serine proteases"/>
    <property type="match status" value="1"/>
</dbReference>
<dbReference type="Pfam" id="PF00089">
    <property type="entry name" value="Trypsin"/>
    <property type="match status" value="1"/>
</dbReference>